<keyword evidence="2" id="KW-1185">Reference proteome</keyword>
<comment type="caution">
    <text evidence="1">The sequence shown here is derived from an EMBL/GenBank/DDBJ whole genome shotgun (WGS) entry which is preliminary data.</text>
</comment>
<dbReference type="EMBL" id="JAOWKX010000006">
    <property type="protein sequence ID" value="MCV2885610.1"/>
    <property type="molecule type" value="Genomic_DNA"/>
</dbReference>
<sequence>MKQPWNTPLHLRHLIPPFQEIVSQFPLLQYEEWPNAEGLNTMSIKHSSYDVPDFVCQDNMPKSDMYYEEIIAHTGKVPTRPQSWHDLFNGLVWHMFPQTKRLLNHIHMQDISEFGVNPRTPRRNRVTHFDECGIVLAVSEVELLDLLREHAWHEIFVENRQCWGTVIKPFVFGHANLEMLLEPFIGLTGKWLAVEVSDAFFTLPFEKQLIHLDERLVSQIRDQDLFSMPRVLKPIPLLGIPEWWEANRDPQFYENRDYFRPRRT</sequence>
<proteinExistence type="predicted"/>
<dbReference type="Pfam" id="PF11227">
    <property type="entry name" value="DUF3025"/>
    <property type="match status" value="1"/>
</dbReference>
<dbReference type="Proteomes" id="UP001652504">
    <property type="component" value="Unassembled WGS sequence"/>
</dbReference>
<reference evidence="1 2" key="1">
    <citation type="submission" date="2022-10" db="EMBL/GenBank/DDBJ databases">
        <title>Aestuariibacter sp. AA17 isolated from Montipora capitata coral fragment.</title>
        <authorList>
            <person name="Emsley S.A."/>
            <person name="Pfannmuller K.M."/>
            <person name="Loughran R.M."/>
            <person name="Shlafstein M."/>
            <person name="Papke E."/>
            <person name="Saw J.H."/>
            <person name="Ushijima B."/>
            <person name="Videau P."/>
        </authorList>
    </citation>
    <scope>NUCLEOTIDE SEQUENCE [LARGE SCALE GENOMIC DNA]</scope>
    <source>
        <strain evidence="1 2">AA17</strain>
    </source>
</reference>
<accession>A0ABT3AAB0</accession>
<evidence type="ECO:0000313" key="1">
    <source>
        <dbReference type="EMBL" id="MCV2885610.1"/>
    </source>
</evidence>
<evidence type="ECO:0000313" key="2">
    <source>
        <dbReference type="Proteomes" id="UP001652504"/>
    </source>
</evidence>
<dbReference type="InterPro" id="IPR021390">
    <property type="entry name" value="DUF3025"/>
</dbReference>
<protein>
    <submittedName>
        <fullName evidence="1">DUF3025 domain-containing protein</fullName>
    </submittedName>
</protein>
<name>A0ABT3AAB0_9ALTE</name>
<organism evidence="1 2">
    <name type="scientific">Fluctibacter corallii</name>
    <dbReference type="NCBI Taxonomy" id="2984329"/>
    <lineage>
        <taxon>Bacteria</taxon>
        <taxon>Pseudomonadati</taxon>
        <taxon>Pseudomonadota</taxon>
        <taxon>Gammaproteobacteria</taxon>
        <taxon>Alteromonadales</taxon>
        <taxon>Alteromonadaceae</taxon>
        <taxon>Fluctibacter</taxon>
    </lineage>
</organism>
<gene>
    <name evidence="1" type="ORF">OE749_12995</name>
</gene>
<dbReference type="RefSeq" id="WP_263712893.1">
    <property type="nucleotide sequence ID" value="NZ_JAOWKX010000006.1"/>
</dbReference>